<keyword evidence="2" id="KW-1185">Reference proteome</keyword>
<evidence type="ECO:0000313" key="1">
    <source>
        <dbReference type="EMBL" id="CAE8596597.1"/>
    </source>
</evidence>
<organism evidence="1 2">
    <name type="scientific">Polarella glacialis</name>
    <name type="common">Dinoflagellate</name>
    <dbReference type="NCBI Taxonomy" id="89957"/>
    <lineage>
        <taxon>Eukaryota</taxon>
        <taxon>Sar</taxon>
        <taxon>Alveolata</taxon>
        <taxon>Dinophyceae</taxon>
        <taxon>Suessiales</taxon>
        <taxon>Suessiaceae</taxon>
        <taxon>Polarella</taxon>
    </lineage>
</organism>
<comment type="caution">
    <text evidence="1">The sequence shown here is derived from an EMBL/GenBank/DDBJ whole genome shotgun (WGS) entry which is preliminary data.</text>
</comment>
<accession>A0A813E8M3</accession>
<reference evidence="1" key="1">
    <citation type="submission" date="2021-02" db="EMBL/GenBank/DDBJ databases">
        <authorList>
            <person name="Dougan E. K."/>
            <person name="Rhodes N."/>
            <person name="Thang M."/>
            <person name="Chan C."/>
        </authorList>
    </citation>
    <scope>NUCLEOTIDE SEQUENCE</scope>
</reference>
<proteinExistence type="predicted"/>
<dbReference type="Proteomes" id="UP000654075">
    <property type="component" value="Unassembled WGS sequence"/>
</dbReference>
<gene>
    <name evidence="1" type="ORF">PGLA1383_LOCUS15059</name>
</gene>
<sequence>MATDKGGKLSWPKKPKKPKATFAQDVSHILGSLCRQFPVFLVSPAQWQSRKGSLQLSRQRAWTAAVWMSQKRFTGRSTFEEVRQNVWPMDAILMQTVLSCQPYPSCYGLSRLDAFHAPVLSHQ</sequence>
<evidence type="ECO:0000313" key="2">
    <source>
        <dbReference type="Proteomes" id="UP000654075"/>
    </source>
</evidence>
<protein>
    <submittedName>
        <fullName evidence="1">Uncharacterized protein</fullName>
    </submittedName>
</protein>
<name>A0A813E8M3_POLGL</name>
<dbReference type="AlphaFoldDB" id="A0A813E8M3"/>
<dbReference type="EMBL" id="CAJNNV010008748">
    <property type="protein sequence ID" value="CAE8596597.1"/>
    <property type="molecule type" value="Genomic_DNA"/>
</dbReference>